<evidence type="ECO:0000313" key="3">
    <source>
        <dbReference type="Proteomes" id="UP000294685"/>
    </source>
</evidence>
<name>A0ABY2DRK7_9FLAO</name>
<evidence type="ECO:0000313" key="2">
    <source>
        <dbReference type="EMBL" id="TDE29414.1"/>
    </source>
</evidence>
<keyword evidence="3" id="KW-1185">Reference proteome</keyword>
<reference evidence="2 3" key="1">
    <citation type="submission" date="2019-03" db="EMBL/GenBank/DDBJ databases">
        <title>Novel species of Flavobacterium.</title>
        <authorList>
            <person name="Liu Q."/>
            <person name="Xin Y.-H."/>
        </authorList>
    </citation>
    <scope>NUCLEOTIDE SEQUENCE [LARGE SCALE GENOMIC DNA]</scope>
    <source>
        <strain evidence="2 3">LB2P22</strain>
    </source>
</reference>
<feature type="chain" id="PRO_5045345585" description="Lipoprotein" evidence="1">
    <location>
        <begin position="23"/>
        <end position="373"/>
    </location>
</feature>
<keyword evidence="1" id="KW-0732">Signal</keyword>
<dbReference type="PROSITE" id="PS51257">
    <property type="entry name" value="PROKAR_LIPOPROTEIN"/>
    <property type="match status" value="1"/>
</dbReference>
<dbReference type="Proteomes" id="UP000294685">
    <property type="component" value="Unassembled WGS sequence"/>
</dbReference>
<proteinExistence type="predicted"/>
<dbReference type="RefSeq" id="WP_132071049.1">
    <property type="nucleotide sequence ID" value="NZ_SMLH01000004.1"/>
</dbReference>
<feature type="signal peptide" evidence="1">
    <location>
        <begin position="1"/>
        <end position="22"/>
    </location>
</feature>
<accession>A0ABY2DRK7</accession>
<evidence type="ECO:0008006" key="4">
    <source>
        <dbReference type="Google" id="ProtNLM"/>
    </source>
</evidence>
<sequence>MKIYKRLFAICLIILIFVSCNKTEEIDDKADFFLSEIRPIFFEKLNFDSQNVKNNISTFLSNFKEIYGKQELNYLSGIYTSDSDLENFRLSKQYYSFYITALVSAYLDGYISFNDISGGKEIGLFSGARSNQNNFEVTELLSMMTRAEEIARQAYTLNGYNDRAYGFFVLVNQTEKRLRSTNHLSNPFAHKLATDFTGYNLQDYTQVPVWNLLMPLVVLTDYNDPLNTFQNPEMEKVLNTYNTKLIVPGTLPSIGGKYPEILGPLYKFDVNLKKIDWMLTNNTLLSSTQINDLDMHLGIMNTIVNYIETHKSALLNTWRDKSTFQLRKDKLNEIKSFRQNLASYPKPILHSFINSKDFKKAYQCYSCHANSGL</sequence>
<dbReference type="EMBL" id="SMLH01000004">
    <property type="protein sequence ID" value="TDE29414.1"/>
    <property type="molecule type" value="Genomic_DNA"/>
</dbReference>
<protein>
    <recommendedName>
        <fullName evidence="4">Lipoprotein</fullName>
    </recommendedName>
</protein>
<organism evidence="2 3">
    <name type="scientific">Flavobacterium ranwuense</name>
    <dbReference type="NCBI Taxonomy" id="2541725"/>
    <lineage>
        <taxon>Bacteria</taxon>
        <taxon>Pseudomonadati</taxon>
        <taxon>Bacteroidota</taxon>
        <taxon>Flavobacteriia</taxon>
        <taxon>Flavobacteriales</taxon>
        <taxon>Flavobacteriaceae</taxon>
        <taxon>Flavobacterium</taxon>
    </lineage>
</organism>
<comment type="caution">
    <text evidence="2">The sequence shown here is derived from an EMBL/GenBank/DDBJ whole genome shotgun (WGS) entry which is preliminary data.</text>
</comment>
<evidence type="ECO:0000256" key="1">
    <source>
        <dbReference type="SAM" id="SignalP"/>
    </source>
</evidence>
<gene>
    <name evidence="2" type="ORF">E0I61_09665</name>
</gene>